<dbReference type="Pfam" id="PF01272">
    <property type="entry name" value="GreA_GreB"/>
    <property type="match status" value="1"/>
</dbReference>
<reference evidence="3 4" key="1">
    <citation type="submission" date="2020-08" db="EMBL/GenBank/DDBJ databases">
        <title>Genomic Encyclopedia of Type Strains, Phase IV (KMG-IV): sequencing the most valuable type-strain genomes for metagenomic binning, comparative biology and taxonomic classification.</title>
        <authorList>
            <person name="Goeker M."/>
        </authorList>
    </citation>
    <scope>NUCLEOTIDE SEQUENCE [LARGE SCALE GENOMIC DNA]</scope>
    <source>
        <strain evidence="3 4">DSM 25079</strain>
    </source>
</reference>
<feature type="domain" description="Transcription elongation factor GreA/GreB C-terminal" evidence="2">
    <location>
        <begin position="81"/>
        <end position="151"/>
    </location>
</feature>
<dbReference type="Proteomes" id="UP000549617">
    <property type="component" value="Unassembled WGS sequence"/>
</dbReference>
<dbReference type="AlphaFoldDB" id="A0A7W9ECW6"/>
<evidence type="ECO:0000259" key="2">
    <source>
        <dbReference type="Pfam" id="PF01272"/>
    </source>
</evidence>
<sequence>MSVAFRRDSDEEHKEPRFELPLPAGPNLVTRKGLAQIASQVAHLEAQVAGGGDEAAVTVAKRELRYWRTRLATAQVAPPAPAGQAGFGSRVRFRLNGAARIIDIVGGDEADPANGRLAFTAPLAKALIGGEAGEVLDFGDKADAIEIVAIEVIPE</sequence>
<dbReference type="InterPro" id="IPR036953">
    <property type="entry name" value="GreA/GreB_C_sf"/>
</dbReference>
<accession>A0A7W9ECW6</accession>
<gene>
    <name evidence="3" type="ORF">FHS49_000684</name>
</gene>
<organism evidence="3 4">
    <name type="scientific">Sphingobium boeckii</name>
    <dbReference type="NCBI Taxonomy" id="1082345"/>
    <lineage>
        <taxon>Bacteria</taxon>
        <taxon>Pseudomonadati</taxon>
        <taxon>Pseudomonadota</taxon>
        <taxon>Alphaproteobacteria</taxon>
        <taxon>Sphingomonadales</taxon>
        <taxon>Sphingomonadaceae</taxon>
        <taxon>Sphingobium</taxon>
    </lineage>
</organism>
<protein>
    <submittedName>
        <fullName evidence="3">Transcription elongation GreA/GreB family factor</fullName>
    </submittedName>
</protein>
<dbReference type="InterPro" id="IPR001437">
    <property type="entry name" value="Tscrpt_elong_fac_GreA/B_C"/>
</dbReference>
<proteinExistence type="predicted"/>
<dbReference type="GO" id="GO:0003677">
    <property type="term" value="F:DNA binding"/>
    <property type="evidence" value="ECO:0007669"/>
    <property type="project" value="InterPro"/>
</dbReference>
<dbReference type="GO" id="GO:0032784">
    <property type="term" value="P:regulation of DNA-templated transcription elongation"/>
    <property type="evidence" value="ECO:0007669"/>
    <property type="project" value="InterPro"/>
</dbReference>
<dbReference type="SUPFAM" id="SSF54534">
    <property type="entry name" value="FKBP-like"/>
    <property type="match status" value="1"/>
</dbReference>
<dbReference type="RefSeq" id="WP_184015226.1">
    <property type="nucleotide sequence ID" value="NZ_JACIJC010000001.1"/>
</dbReference>
<name>A0A7W9ECW6_9SPHN</name>
<comment type="caution">
    <text evidence="3">The sequence shown here is derived from an EMBL/GenBank/DDBJ whole genome shotgun (WGS) entry which is preliminary data.</text>
</comment>
<keyword evidence="4" id="KW-1185">Reference proteome</keyword>
<feature type="region of interest" description="Disordered" evidence="1">
    <location>
        <begin position="1"/>
        <end position="22"/>
    </location>
</feature>
<feature type="compositionally biased region" description="Basic and acidic residues" evidence="1">
    <location>
        <begin position="1"/>
        <end position="18"/>
    </location>
</feature>
<evidence type="ECO:0000256" key="1">
    <source>
        <dbReference type="SAM" id="MobiDB-lite"/>
    </source>
</evidence>
<dbReference type="Gene3D" id="3.10.50.30">
    <property type="entry name" value="Transcription elongation factor, GreA/GreB, C-terminal domain"/>
    <property type="match status" value="1"/>
</dbReference>
<dbReference type="EMBL" id="JACIJC010000001">
    <property type="protein sequence ID" value="MBB5684693.1"/>
    <property type="molecule type" value="Genomic_DNA"/>
</dbReference>
<evidence type="ECO:0000313" key="4">
    <source>
        <dbReference type="Proteomes" id="UP000549617"/>
    </source>
</evidence>
<evidence type="ECO:0000313" key="3">
    <source>
        <dbReference type="EMBL" id="MBB5684693.1"/>
    </source>
</evidence>